<evidence type="ECO:0000313" key="1">
    <source>
        <dbReference type="EMBL" id="KAI0055319.1"/>
    </source>
</evidence>
<protein>
    <submittedName>
        <fullName evidence="1">Uncharacterized protein</fullName>
    </submittedName>
</protein>
<reference evidence="1" key="2">
    <citation type="journal article" date="2022" name="New Phytol.">
        <title>Evolutionary transition to the ectomycorrhizal habit in the genomes of a hyperdiverse lineage of mushroom-forming fungi.</title>
        <authorList>
            <person name="Looney B."/>
            <person name="Miyauchi S."/>
            <person name="Morin E."/>
            <person name="Drula E."/>
            <person name="Courty P.E."/>
            <person name="Kohler A."/>
            <person name="Kuo A."/>
            <person name="LaButti K."/>
            <person name="Pangilinan J."/>
            <person name="Lipzen A."/>
            <person name="Riley R."/>
            <person name="Andreopoulos W."/>
            <person name="He G."/>
            <person name="Johnson J."/>
            <person name="Nolan M."/>
            <person name="Tritt A."/>
            <person name="Barry K.W."/>
            <person name="Grigoriev I.V."/>
            <person name="Nagy L.G."/>
            <person name="Hibbett D."/>
            <person name="Henrissat B."/>
            <person name="Matheny P.B."/>
            <person name="Labbe J."/>
            <person name="Martin F.M."/>
        </authorList>
    </citation>
    <scope>NUCLEOTIDE SEQUENCE</scope>
    <source>
        <strain evidence="1">HHB10654</strain>
    </source>
</reference>
<evidence type="ECO:0000313" key="2">
    <source>
        <dbReference type="Proteomes" id="UP000814140"/>
    </source>
</evidence>
<proteinExistence type="predicted"/>
<feature type="non-terminal residue" evidence="1">
    <location>
        <position position="95"/>
    </location>
</feature>
<comment type="caution">
    <text evidence="1">The sequence shown here is derived from an EMBL/GenBank/DDBJ whole genome shotgun (WGS) entry which is preliminary data.</text>
</comment>
<keyword evidence="2" id="KW-1185">Reference proteome</keyword>
<accession>A0ACB8SG22</accession>
<dbReference type="EMBL" id="MU277297">
    <property type="protein sequence ID" value="KAI0055319.1"/>
    <property type="molecule type" value="Genomic_DNA"/>
</dbReference>
<name>A0ACB8SG22_9AGAM</name>
<reference evidence="1" key="1">
    <citation type="submission" date="2021-03" db="EMBL/GenBank/DDBJ databases">
        <authorList>
            <consortium name="DOE Joint Genome Institute"/>
            <person name="Ahrendt S."/>
            <person name="Looney B.P."/>
            <person name="Miyauchi S."/>
            <person name="Morin E."/>
            <person name="Drula E."/>
            <person name="Courty P.E."/>
            <person name="Chicoki N."/>
            <person name="Fauchery L."/>
            <person name="Kohler A."/>
            <person name="Kuo A."/>
            <person name="Labutti K."/>
            <person name="Pangilinan J."/>
            <person name="Lipzen A."/>
            <person name="Riley R."/>
            <person name="Andreopoulos W."/>
            <person name="He G."/>
            <person name="Johnson J."/>
            <person name="Barry K.W."/>
            <person name="Grigoriev I.V."/>
            <person name="Nagy L."/>
            <person name="Hibbett D."/>
            <person name="Henrissat B."/>
            <person name="Matheny P.B."/>
            <person name="Labbe J."/>
            <person name="Martin F."/>
        </authorList>
    </citation>
    <scope>NUCLEOTIDE SEQUENCE</scope>
    <source>
        <strain evidence="1">HHB10654</strain>
    </source>
</reference>
<gene>
    <name evidence="1" type="ORF">BV25DRAFT_1815756</name>
</gene>
<organism evidence="1 2">
    <name type="scientific">Artomyces pyxidatus</name>
    <dbReference type="NCBI Taxonomy" id="48021"/>
    <lineage>
        <taxon>Eukaryota</taxon>
        <taxon>Fungi</taxon>
        <taxon>Dikarya</taxon>
        <taxon>Basidiomycota</taxon>
        <taxon>Agaricomycotina</taxon>
        <taxon>Agaricomycetes</taxon>
        <taxon>Russulales</taxon>
        <taxon>Auriscalpiaceae</taxon>
        <taxon>Artomyces</taxon>
    </lineage>
</organism>
<sequence>MHAATLPPEILAHIFVFTAVNEPFRDWDRFTFDLDSEHFPHKKLGWINVTYVCRSWRYAALAYPRLWTHISFALGPRWGKELLSRSKAAPIILDF</sequence>
<dbReference type="Proteomes" id="UP000814140">
    <property type="component" value="Unassembled WGS sequence"/>
</dbReference>